<keyword evidence="2" id="KW-0813">Transport</keyword>
<keyword evidence="3 6" id="KW-0812">Transmembrane</keyword>
<protein>
    <submittedName>
        <fullName evidence="8">MFS transporter</fullName>
    </submittedName>
</protein>
<proteinExistence type="predicted"/>
<evidence type="ECO:0000313" key="9">
    <source>
        <dbReference type="Proteomes" id="UP000823613"/>
    </source>
</evidence>
<dbReference type="Gene3D" id="1.20.1250.20">
    <property type="entry name" value="MFS general substrate transporter like domains"/>
    <property type="match status" value="2"/>
</dbReference>
<dbReference type="PANTHER" id="PTHR23519">
    <property type="entry name" value="AUTOPHAGY-RELATED PROTEIN 22"/>
    <property type="match status" value="1"/>
</dbReference>
<reference evidence="8" key="1">
    <citation type="submission" date="2020-10" db="EMBL/GenBank/DDBJ databases">
        <authorList>
            <person name="Gilroy R."/>
        </authorList>
    </citation>
    <scope>NUCLEOTIDE SEQUENCE</scope>
    <source>
        <strain evidence="8">11159</strain>
    </source>
</reference>
<dbReference type="SUPFAM" id="SSF103473">
    <property type="entry name" value="MFS general substrate transporter"/>
    <property type="match status" value="1"/>
</dbReference>
<dbReference type="InterPro" id="IPR020846">
    <property type="entry name" value="MFS_dom"/>
</dbReference>
<feature type="transmembrane region" description="Helical" evidence="6">
    <location>
        <begin position="89"/>
        <end position="106"/>
    </location>
</feature>
<evidence type="ECO:0000256" key="6">
    <source>
        <dbReference type="SAM" id="Phobius"/>
    </source>
</evidence>
<organism evidence="8 9">
    <name type="scientific">Candidatus Onthovivens merdipullorum</name>
    <dbReference type="NCBI Taxonomy" id="2840889"/>
    <lineage>
        <taxon>Bacteria</taxon>
        <taxon>Bacillati</taxon>
        <taxon>Bacillota</taxon>
        <taxon>Bacilli</taxon>
        <taxon>Bacillales</taxon>
        <taxon>Candidatus Onthovivens</taxon>
    </lineage>
</organism>
<comment type="subcellular location">
    <subcellularLocation>
        <location evidence="1">Cell membrane</location>
        <topology evidence="1">Multi-pass membrane protein</topology>
    </subcellularLocation>
</comment>
<comment type="caution">
    <text evidence="8">The sequence shown here is derived from an EMBL/GenBank/DDBJ whole genome shotgun (WGS) entry which is preliminary data.</text>
</comment>
<evidence type="ECO:0000256" key="4">
    <source>
        <dbReference type="ARBA" id="ARBA00022989"/>
    </source>
</evidence>
<evidence type="ECO:0000313" key="8">
    <source>
        <dbReference type="EMBL" id="MBO8428037.1"/>
    </source>
</evidence>
<dbReference type="Proteomes" id="UP000823613">
    <property type="component" value="Unassembled WGS sequence"/>
</dbReference>
<name>A0A9D9DJG3_9BACL</name>
<reference evidence="8" key="2">
    <citation type="journal article" date="2021" name="PeerJ">
        <title>Extensive microbial diversity within the chicken gut microbiome revealed by metagenomics and culture.</title>
        <authorList>
            <person name="Gilroy R."/>
            <person name="Ravi A."/>
            <person name="Getino M."/>
            <person name="Pursley I."/>
            <person name="Horton D.L."/>
            <person name="Alikhan N.F."/>
            <person name="Baker D."/>
            <person name="Gharbi K."/>
            <person name="Hall N."/>
            <person name="Watson M."/>
            <person name="Adriaenssens E.M."/>
            <person name="Foster-Nyarko E."/>
            <person name="Jarju S."/>
            <person name="Secka A."/>
            <person name="Antonio M."/>
            <person name="Oren A."/>
            <person name="Chaudhuri R.R."/>
            <person name="La Ragione R."/>
            <person name="Hildebrand F."/>
            <person name="Pallen M.J."/>
        </authorList>
    </citation>
    <scope>NUCLEOTIDE SEQUENCE</scope>
    <source>
        <strain evidence="8">11159</strain>
    </source>
</reference>
<feature type="transmembrane region" description="Helical" evidence="6">
    <location>
        <begin position="322"/>
        <end position="340"/>
    </location>
</feature>
<feature type="domain" description="Major facilitator superfamily (MFS) profile" evidence="7">
    <location>
        <begin position="255"/>
        <end position="456"/>
    </location>
</feature>
<feature type="transmembrane region" description="Helical" evidence="6">
    <location>
        <begin position="152"/>
        <end position="172"/>
    </location>
</feature>
<evidence type="ECO:0000256" key="1">
    <source>
        <dbReference type="ARBA" id="ARBA00004651"/>
    </source>
</evidence>
<gene>
    <name evidence="8" type="ORF">IAC58_05810</name>
</gene>
<dbReference type="Pfam" id="PF11700">
    <property type="entry name" value="ATG22"/>
    <property type="match status" value="1"/>
</dbReference>
<accession>A0A9D9DJG3</accession>
<feature type="transmembrane region" description="Helical" evidence="6">
    <location>
        <begin position="255"/>
        <end position="275"/>
    </location>
</feature>
<feature type="transmembrane region" description="Helical" evidence="6">
    <location>
        <begin position="380"/>
        <end position="403"/>
    </location>
</feature>
<feature type="transmembrane region" description="Helical" evidence="6">
    <location>
        <begin position="16"/>
        <end position="42"/>
    </location>
</feature>
<dbReference type="InterPro" id="IPR024671">
    <property type="entry name" value="Atg22-like"/>
</dbReference>
<feature type="transmembrane region" description="Helical" evidence="6">
    <location>
        <begin position="409"/>
        <end position="430"/>
    </location>
</feature>
<feature type="transmembrane region" description="Helical" evidence="6">
    <location>
        <begin position="192"/>
        <end position="213"/>
    </location>
</feature>
<dbReference type="EMBL" id="JADIMY010000117">
    <property type="protein sequence ID" value="MBO8428037.1"/>
    <property type="molecule type" value="Genomic_DNA"/>
</dbReference>
<evidence type="ECO:0000259" key="7">
    <source>
        <dbReference type="PROSITE" id="PS50850"/>
    </source>
</evidence>
<dbReference type="AlphaFoldDB" id="A0A9D9DJG3"/>
<feature type="transmembrane region" description="Helical" evidence="6">
    <location>
        <begin position="57"/>
        <end position="77"/>
    </location>
</feature>
<feature type="transmembrane region" description="Helical" evidence="6">
    <location>
        <begin position="290"/>
        <end position="310"/>
    </location>
</feature>
<dbReference type="GO" id="GO:0005886">
    <property type="term" value="C:plasma membrane"/>
    <property type="evidence" value="ECO:0007669"/>
    <property type="project" value="UniProtKB-SubCell"/>
</dbReference>
<sequence>MESVFKKKSKLTKKELYWILYDVGNSAFTMVSVSLFALFFGILTKDANISDSLSNSLWSYASSIVTLVAVFIGPLVGSLSDYQFFKKPMYLGMTLISALLCIILGIPMNYVLWLIIFIICKVAYNGALMIYDSMLVDVTTEERSDKISSFGYGFGYIGSLIPFLVGIVIVAFGFQNYGNMESGMDASLSCPWGYLICFIINALWWVAFTIPLYKVYDQKYFIRREIDGKKISFTKTIKNSYIRIFEVFKYAKKHLGIILFLIAFFFYIDGVYSIIDLAIKVTEVLGVDQVQALIALVVVQVIAFPSAIGVSYVAKKIGTDKTIFICIIGYLFITTFAVFINSTWMFWILAIFVGLFQGGIQSLSRSYFTSIIPKNKSGELFSLFDAFGKGASFLGTLLFGIIQQHTGNANLGIIPLACLVFVGGIVYIFAVKVNKDNHHLIEEENIEIKKDLNINE</sequence>
<evidence type="ECO:0000256" key="3">
    <source>
        <dbReference type="ARBA" id="ARBA00022692"/>
    </source>
</evidence>
<keyword evidence="5 6" id="KW-0472">Membrane</keyword>
<dbReference type="InterPro" id="IPR050495">
    <property type="entry name" value="ATG22/LtaA_families"/>
</dbReference>
<feature type="transmembrane region" description="Helical" evidence="6">
    <location>
        <begin position="346"/>
        <end position="368"/>
    </location>
</feature>
<dbReference type="PANTHER" id="PTHR23519:SF1">
    <property type="entry name" value="AUTOPHAGY-RELATED PROTEIN 22"/>
    <property type="match status" value="1"/>
</dbReference>
<evidence type="ECO:0000256" key="5">
    <source>
        <dbReference type="ARBA" id="ARBA00023136"/>
    </source>
</evidence>
<feature type="transmembrane region" description="Helical" evidence="6">
    <location>
        <begin position="112"/>
        <end position="131"/>
    </location>
</feature>
<evidence type="ECO:0000256" key="2">
    <source>
        <dbReference type="ARBA" id="ARBA00022448"/>
    </source>
</evidence>
<dbReference type="GO" id="GO:0022857">
    <property type="term" value="F:transmembrane transporter activity"/>
    <property type="evidence" value="ECO:0007669"/>
    <property type="project" value="InterPro"/>
</dbReference>
<dbReference type="PROSITE" id="PS50850">
    <property type="entry name" value="MFS"/>
    <property type="match status" value="1"/>
</dbReference>
<keyword evidence="4 6" id="KW-1133">Transmembrane helix</keyword>
<dbReference type="InterPro" id="IPR036259">
    <property type="entry name" value="MFS_trans_sf"/>
</dbReference>